<name>A0AAN0JWY0_AMPQE</name>
<dbReference type="Gene3D" id="3.40.50.300">
    <property type="entry name" value="P-loop containing nucleotide triphosphate hydrolases"/>
    <property type="match status" value="1"/>
</dbReference>
<keyword evidence="4" id="KW-0472">Membrane</keyword>
<evidence type="ECO:0000256" key="4">
    <source>
        <dbReference type="SAM" id="Phobius"/>
    </source>
</evidence>
<dbReference type="PROSITE" id="PS50208">
    <property type="entry name" value="CASPASE_P20"/>
    <property type="match status" value="1"/>
</dbReference>
<reference evidence="6" key="2">
    <citation type="submission" date="2024-06" db="UniProtKB">
        <authorList>
            <consortium name="EnsemblMetazoa"/>
        </authorList>
    </citation>
    <scope>IDENTIFICATION</scope>
</reference>
<feature type="domain" description="Caspase family p20" evidence="5">
    <location>
        <begin position="294"/>
        <end position="400"/>
    </location>
</feature>
<dbReference type="GO" id="GO:0042157">
    <property type="term" value="P:lipoprotein metabolic process"/>
    <property type="evidence" value="ECO:0007669"/>
    <property type="project" value="InterPro"/>
</dbReference>
<dbReference type="SUPFAM" id="SSF52540">
    <property type="entry name" value="P-loop containing nucleoside triphosphate hydrolases"/>
    <property type="match status" value="1"/>
</dbReference>
<feature type="transmembrane region" description="Helical" evidence="4">
    <location>
        <begin position="551"/>
        <end position="574"/>
    </location>
</feature>
<dbReference type="PANTHER" id="PTHR14096:SF28">
    <property type="entry name" value="APOLIPOPROTEIN L, 1-RELATED"/>
    <property type="match status" value="1"/>
</dbReference>
<dbReference type="InterPro" id="IPR011600">
    <property type="entry name" value="Pept_C14_caspase"/>
</dbReference>
<dbReference type="Pfam" id="PF00656">
    <property type="entry name" value="Peptidase_C14"/>
    <property type="match status" value="1"/>
</dbReference>
<evidence type="ECO:0000313" key="7">
    <source>
        <dbReference type="Proteomes" id="UP000007879"/>
    </source>
</evidence>
<comment type="similarity">
    <text evidence="1">Belongs to the TRAFAC class TrmE-Era-EngA-EngB-Septin-like GTPase superfamily. AIG1/Toc34/Toc159-like paraseptin GTPase family. IAN subfamily.</text>
</comment>
<evidence type="ECO:0000259" key="5">
    <source>
        <dbReference type="PROSITE" id="PS50208"/>
    </source>
</evidence>
<keyword evidence="3" id="KW-0547">Nucleotide-binding</keyword>
<gene>
    <name evidence="6" type="primary">109590100</name>
</gene>
<organism evidence="6 7">
    <name type="scientific">Amphimedon queenslandica</name>
    <name type="common">Sponge</name>
    <dbReference type="NCBI Taxonomy" id="400682"/>
    <lineage>
        <taxon>Eukaryota</taxon>
        <taxon>Metazoa</taxon>
        <taxon>Porifera</taxon>
        <taxon>Demospongiae</taxon>
        <taxon>Heteroscleromorpha</taxon>
        <taxon>Haplosclerida</taxon>
        <taxon>Niphatidae</taxon>
        <taxon>Amphimedon</taxon>
    </lineage>
</organism>
<evidence type="ECO:0000256" key="3">
    <source>
        <dbReference type="ARBA" id="ARBA00022741"/>
    </source>
</evidence>
<dbReference type="GO" id="GO:0006869">
    <property type="term" value="P:lipid transport"/>
    <property type="evidence" value="ECO:0007669"/>
    <property type="project" value="InterPro"/>
</dbReference>
<reference evidence="7" key="1">
    <citation type="journal article" date="2010" name="Nature">
        <title>The Amphimedon queenslandica genome and the evolution of animal complexity.</title>
        <authorList>
            <person name="Srivastava M."/>
            <person name="Simakov O."/>
            <person name="Chapman J."/>
            <person name="Fahey B."/>
            <person name="Gauthier M.E."/>
            <person name="Mitros T."/>
            <person name="Richards G.S."/>
            <person name="Conaco C."/>
            <person name="Dacre M."/>
            <person name="Hellsten U."/>
            <person name="Larroux C."/>
            <person name="Putnam N.H."/>
            <person name="Stanke M."/>
            <person name="Adamska M."/>
            <person name="Darling A."/>
            <person name="Degnan S.M."/>
            <person name="Oakley T.H."/>
            <person name="Plachetzki D.C."/>
            <person name="Zhai Y."/>
            <person name="Adamski M."/>
            <person name="Calcino A."/>
            <person name="Cummins S.F."/>
            <person name="Goodstein D.M."/>
            <person name="Harris C."/>
            <person name="Jackson D.J."/>
            <person name="Leys S.P."/>
            <person name="Shu S."/>
            <person name="Woodcroft B.J."/>
            <person name="Vervoort M."/>
            <person name="Kosik K.S."/>
            <person name="Manning G."/>
            <person name="Degnan B.M."/>
            <person name="Rokhsar D.S."/>
        </authorList>
    </citation>
    <scope>NUCLEOTIDE SEQUENCE [LARGE SCALE GENOMIC DNA]</scope>
</reference>
<dbReference type="SUPFAM" id="SSF52129">
    <property type="entry name" value="Caspase-like"/>
    <property type="match status" value="1"/>
</dbReference>
<dbReference type="PANTHER" id="PTHR14096">
    <property type="entry name" value="APOLIPOPROTEIN L"/>
    <property type="match status" value="1"/>
</dbReference>
<dbReference type="Pfam" id="PF04548">
    <property type="entry name" value="AIG1"/>
    <property type="match status" value="1"/>
</dbReference>
<evidence type="ECO:0000256" key="2">
    <source>
        <dbReference type="ARBA" id="ARBA00010090"/>
    </source>
</evidence>
<evidence type="ECO:0000256" key="1">
    <source>
        <dbReference type="ARBA" id="ARBA00008535"/>
    </source>
</evidence>
<accession>A0AAN0JWY0</accession>
<dbReference type="GO" id="GO:0016020">
    <property type="term" value="C:membrane"/>
    <property type="evidence" value="ECO:0007669"/>
    <property type="project" value="TreeGrafter"/>
</dbReference>
<dbReference type="GO" id="GO:0006508">
    <property type="term" value="P:proteolysis"/>
    <property type="evidence" value="ECO:0007669"/>
    <property type="project" value="InterPro"/>
</dbReference>
<keyword evidence="4" id="KW-0812">Transmembrane</keyword>
<dbReference type="InterPro" id="IPR001309">
    <property type="entry name" value="Pept_C14_p20"/>
</dbReference>
<dbReference type="Pfam" id="PF05461">
    <property type="entry name" value="ApoL"/>
    <property type="match status" value="1"/>
</dbReference>
<dbReference type="GO" id="GO:0004197">
    <property type="term" value="F:cysteine-type endopeptidase activity"/>
    <property type="evidence" value="ECO:0007669"/>
    <property type="project" value="InterPro"/>
</dbReference>
<dbReference type="GO" id="GO:0008289">
    <property type="term" value="F:lipid binding"/>
    <property type="evidence" value="ECO:0007669"/>
    <property type="project" value="InterPro"/>
</dbReference>
<dbReference type="AlphaFoldDB" id="A0AAN0JWY0"/>
<dbReference type="GO" id="GO:0005576">
    <property type="term" value="C:extracellular region"/>
    <property type="evidence" value="ECO:0007669"/>
    <property type="project" value="InterPro"/>
</dbReference>
<sequence>MAEPMLLSDQDDGEDTESIDRLTVSDNITDLSKYDDKSMSTMKHILTSERTSSDIHLLVVGKTGQGKSTFINSLIELQREIAKEGAEADMCTKSCHSYVHPELIPGVRVRVIDSPGLQDIHADEQLYIEEIKAHCQKVSLVLYCMKMTNHRLDSDDTLALRRLHQAFGSDFLKRVVIVLTFANKEDCEKRDSRDEKDDEPPFSDREGWARLLRKRFAHRVQLRATDINAFLKQRLQIDNLVVEVVPAGYYKPTYFNPNPMKLPDQENWLHNLIKFTHSQIKKKHNFSLWNLNDKIHLAIIIDNHSEVKKEDEGTKMIDDDAQKIKEALNTLGYCTLYFKFLSSRSINTLLEVLHHIDHSQLATFAFVFLCKGKTRHLYDCNSEIIDAEKFFECLQNDQSPFAQLPKIYYFHLAHDQEPKEKLQVSSTPSKNSILLITSVIQKNSSVVLDTVTNNLKEGASIQKCFEEIRKECNRNDNIKVSCMYIDRFTDKFVLPSPYIPFNLRAEKEYYKKQLEIYRSMWHPIRSETISVISENKDKVLDIVRNERIARIAASSASLVLGGGMVVLGLALIPVTFGASVGLSVAGGLVGATASLGGVGAFIARKILENKQLKSAQDHISLDQQLSIIINEIAEKYDAAMVKCTQSALSTRGMAGNAAAGGAQGIANVGRVGMGIAVGIESAAEVGAVALRTGARVAGAVLAGVSLAVTVPIDIGFIAYHSYNIHQSSKDKTGKTDTNQVVQWLIKQIEDMLKGTCITIELQQHSIEGGIESTIESADLGYELNVLALTQEQLTINVRTIFCGPFSLPDGCTIVSAIYDITLPGELPPDFYATIKLEHCVVLNDDITPRKMCFATAVVDLEKKVFAFNCIDGGNFPIGKTYASLKIRNSCLICILYKGSMRDTSVKYASQCSYVKEYKNCWTMSILFTKCLNAHLKYAQTESIGMIESHSFLFTDRNDGQELSMGLRKFKNPIKIKGWKISPLSLIPNEITKAEIDSVELQQDFRKLQSRIIPLIEFSVYVDDEPASDEPASDELEKHLDIEGTTLNIFVKRQKE</sequence>
<dbReference type="InterPro" id="IPR006703">
    <property type="entry name" value="G_AIG1"/>
</dbReference>
<dbReference type="InterPro" id="IPR027417">
    <property type="entry name" value="P-loop_NTPase"/>
</dbReference>
<dbReference type="Gene3D" id="3.40.50.1460">
    <property type="match status" value="1"/>
</dbReference>
<dbReference type="GO" id="GO:0005525">
    <property type="term" value="F:GTP binding"/>
    <property type="evidence" value="ECO:0007669"/>
    <property type="project" value="InterPro"/>
</dbReference>
<proteinExistence type="inferred from homology"/>
<keyword evidence="4" id="KW-1133">Transmembrane helix</keyword>
<dbReference type="InterPro" id="IPR029030">
    <property type="entry name" value="Caspase-like_dom_sf"/>
</dbReference>
<dbReference type="InterPro" id="IPR008405">
    <property type="entry name" value="ApoL"/>
</dbReference>
<comment type="similarity">
    <text evidence="2">Belongs to the apolipoprotein L family.</text>
</comment>
<dbReference type="Proteomes" id="UP000007879">
    <property type="component" value="Unassembled WGS sequence"/>
</dbReference>
<dbReference type="EnsemblMetazoa" id="XM_020006042.1">
    <property type="protein sequence ID" value="XP_019861601.1"/>
    <property type="gene ID" value="LOC109590100"/>
</dbReference>
<evidence type="ECO:0000313" key="6">
    <source>
        <dbReference type="EnsemblMetazoa" id="XP_019861601.1"/>
    </source>
</evidence>
<feature type="transmembrane region" description="Helical" evidence="4">
    <location>
        <begin position="580"/>
        <end position="603"/>
    </location>
</feature>
<dbReference type="KEGG" id="aqu:109590100"/>
<protein>
    <recommendedName>
        <fullName evidence="5">Caspase family p20 domain-containing protein</fullName>
    </recommendedName>
</protein>
<keyword evidence="7" id="KW-1185">Reference proteome</keyword>